<sequence>MDSDSLAEALAFLSESLELPDFINVGGEGKFSLIGDGELGSGLHLGALNDVSGDIEPETRTASASTISTKRIQSVEDITSEAAPKRKKKKLNPNKAREERRYDSSTKACATEAPAVWEEICARQLCRRLDAERENIRLKERYQKELKVVKSLERLVYRPTTLQDVIYPETTAWIRRIKIPIGCMEQGTALILNELSAGLEEAYRDVEAITKANIPVPANIMAQKPFSRENRNGMYTEIFDHQIVPFGMRITGDAWWQNWHNYRGQRVQDTIGDKVTEIFGVEFYDAKANTTATFYVQQILRRYREENRIVFVWNAYIEPFSFENERVRGIYFHEQSHVLIKPDGGNMVTTSSEKEVVSTRISTCEILTPHVLDRTLIGDEEVSALSNFMTKSMSSNLVVRREMIENLLLDQALQGCIC</sequence>
<organism evidence="2 3">
    <name type="scientific">Phytophthora lilii</name>
    <dbReference type="NCBI Taxonomy" id="2077276"/>
    <lineage>
        <taxon>Eukaryota</taxon>
        <taxon>Sar</taxon>
        <taxon>Stramenopiles</taxon>
        <taxon>Oomycota</taxon>
        <taxon>Peronosporomycetes</taxon>
        <taxon>Peronosporales</taxon>
        <taxon>Peronosporaceae</taxon>
        <taxon>Phytophthora</taxon>
    </lineage>
</organism>
<evidence type="ECO:0000313" key="2">
    <source>
        <dbReference type="EMBL" id="GMF16534.1"/>
    </source>
</evidence>
<evidence type="ECO:0000256" key="1">
    <source>
        <dbReference type="SAM" id="MobiDB-lite"/>
    </source>
</evidence>
<feature type="region of interest" description="Disordered" evidence="1">
    <location>
        <begin position="75"/>
        <end position="102"/>
    </location>
</feature>
<reference evidence="2" key="1">
    <citation type="submission" date="2023-04" db="EMBL/GenBank/DDBJ databases">
        <title>Phytophthora lilii NBRC 32176.</title>
        <authorList>
            <person name="Ichikawa N."/>
            <person name="Sato H."/>
            <person name="Tonouchi N."/>
        </authorList>
    </citation>
    <scope>NUCLEOTIDE SEQUENCE</scope>
    <source>
        <strain evidence="2">NBRC 32176</strain>
    </source>
</reference>
<protein>
    <submittedName>
        <fullName evidence="2">Unnamed protein product</fullName>
    </submittedName>
</protein>
<proteinExistence type="predicted"/>
<dbReference type="EMBL" id="BSXW01000254">
    <property type="protein sequence ID" value="GMF16534.1"/>
    <property type="molecule type" value="Genomic_DNA"/>
</dbReference>
<keyword evidence="3" id="KW-1185">Reference proteome</keyword>
<dbReference type="Proteomes" id="UP001165083">
    <property type="component" value="Unassembled WGS sequence"/>
</dbReference>
<accession>A0A9W6TJM1</accession>
<dbReference type="AlphaFoldDB" id="A0A9W6TJM1"/>
<gene>
    <name evidence="2" type="ORF">Plil01_000591100</name>
</gene>
<name>A0A9W6TJM1_9STRA</name>
<dbReference type="PANTHER" id="PTHR35796">
    <property type="entry name" value="HYPOTHETICAL CYTOSOLIC PROTEIN"/>
    <property type="match status" value="1"/>
</dbReference>
<dbReference type="OrthoDB" id="97306at2759"/>
<evidence type="ECO:0000313" key="3">
    <source>
        <dbReference type="Proteomes" id="UP001165083"/>
    </source>
</evidence>
<dbReference type="PANTHER" id="PTHR35796:SF3">
    <property type="entry name" value="BHLH DOMAIN-CONTAINING PROTEIN"/>
    <property type="match status" value="1"/>
</dbReference>
<comment type="caution">
    <text evidence="2">The sequence shown here is derived from an EMBL/GenBank/DDBJ whole genome shotgun (WGS) entry which is preliminary data.</text>
</comment>